<dbReference type="SUPFAM" id="SSF53850">
    <property type="entry name" value="Periplasmic binding protein-like II"/>
    <property type="match status" value="1"/>
</dbReference>
<feature type="domain" description="PBP" evidence="1">
    <location>
        <begin position="36"/>
        <end position="267"/>
    </location>
</feature>
<evidence type="ECO:0000259" key="1">
    <source>
        <dbReference type="Pfam" id="PF12849"/>
    </source>
</evidence>
<dbReference type="Proteomes" id="UP000057043">
    <property type="component" value="Unassembled WGS sequence"/>
</dbReference>
<evidence type="ECO:0000313" key="4">
    <source>
        <dbReference type="Proteomes" id="UP000053961"/>
    </source>
</evidence>
<dbReference type="Proteomes" id="UP000053961">
    <property type="component" value="Unassembled WGS sequence"/>
</dbReference>
<dbReference type="PANTHER" id="PTHR37945">
    <property type="entry name" value="EXTRACELLULAR TUNGSTATE BINDING PROTEIN"/>
    <property type="match status" value="1"/>
</dbReference>
<comment type="caution">
    <text evidence="2">The sequence shown here is derived from an EMBL/GenBank/DDBJ whole genome shotgun (WGS) entry which is preliminary data.</text>
</comment>
<dbReference type="InterPro" id="IPR024370">
    <property type="entry name" value="PBP_domain"/>
</dbReference>
<evidence type="ECO:0000313" key="3">
    <source>
        <dbReference type="EMBL" id="KUK97425.1"/>
    </source>
</evidence>
<dbReference type="AlphaFoldDB" id="A0A124FMK8"/>
<sequence>MKGSYLRISSLTLILALLCTAATAYEEVEDGQEDLLRISTTTSLYDTLLLDDMEESFEGMYNVDVRTISGGTGIAIERAVRGDADLILIHDVARERKFIDDGYGLSRTCFAYNYFIIVGPEDDPARIAGMTPSEAMKKIMVEGSESPELVKFVSRGDDSGTHAREKILWDRAGIDYEEVTTPGNTWYREAGQGMGPTLQMTDELRGYTLCDTSTFAAYRSDLELVPLIEEGDVLRNVYAAIPVSPTAYPDTNCEMARKFINYLVSDDGQDLIAEYGTEMIGKPLFNPARGNCDLIGCSEDECALPLSEDYCSLAKA</sequence>
<dbReference type="Pfam" id="PF12849">
    <property type="entry name" value="PBP_like_2"/>
    <property type="match status" value="1"/>
</dbReference>
<dbReference type="GO" id="GO:0008299">
    <property type="term" value="P:isoprenoid biosynthetic process"/>
    <property type="evidence" value="ECO:0007669"/>
    <property type="project" value="InterPro"/>
</dbReference>
<organism evidence="2 5">
    <name type="scientific">Methanothrix harundinacea</name>
    <dbReference type="NCBI Taxonomy" id="301375"/>
    <lineage>
        <taxon>Archaea</taxon>
        <taxon>Methanobacteriati</taxon>
        <taxon>Methanobacteriota</taxon>
        <taxon>Stenosarchaea group</taxon>
        <taxon>Methanomicrobia</taxon>
        <taxon>Methanotrichales</taxon>
        <taxon>Methanotrichaceae</taxon>
        <taxon>Methanothrix</taxon>
    </lineage>
</organism>
<dbReference type="PROSITE" id="PS01295">
    <property type="entry name" value="ISPD"/>
    <property type="match status" value="1"/>
</dbReference>
<gene>
    <name evidence="2" type="ORF">XD72_0502</name>
    <name evidence="3" type="ORF">XE07_0255</name>
</gene>
<proteinExistence type="predicted"/>
<dbReference type="Gene3D" id="3.40.190.10">
    <property type="entry name" value="Periplasmic binding protein-like II"/>
    <property type="match status" value="2"/>
</dbReference>
<reference evidence="3" key="1">
    <citation type="journal article" date="2015" name="MBio">
        <title>Genome-resolved metagenomic analysis reveals roles for candidate phyla and other microbial community members in biogeochemical transformations in oil reservoirs.</title>
        <authorList>
            <person name="Hu P."/>
            <person name="Tom L."/>
            <person name="Singh A."/>
            <person name="Thomas B.C."/>
            <person name="Baker B.J."/>
            <person name="Piceno Y.M."/>
            <person name="Andersen G.L."/>
            <person name="Banfield J.F."/>
        </authorList>
    </citation>
    <scope>NUCLEOTIDE SEQUENCE [LARGE SCALE GENOMIC DNA]</scope>
    <source>
        <strain evidence="3">56_747</strain>
    </source>
</reference>
<evidence type="ECO:0000313" key="5">
    <source>
        <dbReference type="Proteomes" id="UP000057043"/>
    </source>
</evidence>
<dbReference type="InterPro" id="IPR018294">
    <property type="entry name" value="ISPD_synthase_CS"/>
</dbReference>
<name>A0A124FMK8_9EURY</name>
<dbReference type="PANTHER" id="PTHR37945:SF1">
    <property type="entry name" value="EXTRACELLULAR TUNGSTATE BINDING PROTEIN"/>
    <property type="match status" value="1"/>
</dbReference>
<dbReference type="PATRIC" id="fig|301375.6.peg.1813"/>
<reference evidence="4 5" key="2">
    <citation type="journal article" date="2015" name="MBio">
        <title>Genome-Resolved Metagenomic Analysis Reveals Roles for Candidate Phyla and Other Microbial Community Members in Biogeochemical Transformations in Oil Reservoirs.</title>
        <authorList>
            <person name="Hu P."/>
            <person name="Tom L."/>
            <person name="Singh A."/>
            <person name="Thomas B.C."/>
            <person name="Baker B.J."/>
            <person name="Piceno Y.M."/>
            <person name="Andersen G.L."/>
            <person name="Banfield J.F."/>
        </authorList>
    </citation>
    <scope>NUCLEOTIDE SEQUENCE [LARGE SCALE GENOMIC DNA]</scope>
    <source>
        <strain evidence="2">57_489</strain>
    </source>
</reference>
<dbReference type="GO" id="GO:0003824">
    <property type="term" value="F:catalytic activity"/>
    <property type="evidence" value="ECO:0007669"/>
    <property type="project" value="InterPro"/>
</dbReference>
<protein>
    <submittedName>
        <fullName evidence="2">ABC transporter tungsten-binding protein</fullName>
    </submittedName>
</protein>
<dbReference type="EMBL" id="LGHB01000002">
    <property type="protein sequence ID" value="KUK97425.1"/>
    <property type="molecule type" value="Genomic_DNA"/>
</dbReference>
<accession>A0A124FMK8</accession>
<evidence type="ECO:0000313" key="2">
    <source>
        <dbReference type="EMBL" id="KUK45098.1"/>
    </source>
</evidence>
<dbReference type="EMBL" id="LGFT01000008">
    <property type="protein sequence ID" value="KUK45098.1"/>
    <property type="molecule type" value="Genomic_DNA"/>
</dbReference>
<dbReference type="InterPro" id="IPR052738">
    <property type="entry name" value="ABC-Tungstate_binding"/>
</dbReference>